<evidence type="ECO:0000313" key="2">
    <source>
        <dbReference type="Proteomes" id="UP000308600"/>
    </source>
</evidence>
<dbReference type="EMBL" id="ML208341">
    <property type="protein sequence ID" value="TFK68902.1"/>
    <property type="molecule type" value="Genomic_DNA"/>
</dbReference>
<proteinExistence type="predicted"/>
<keyword evidence="2" id="KW-1185">Reference proteome</keyword>
<evidence type="ECO:0000313" key="1">
    <source>
        <dbReference type="EMBL" id="TFK68902.1"/>
    </source>
</evidence>
<gene>
    <name evidence="1" type="ORF">BDN72DRAFT_645221</name>
</gene>
<reference evidence="1 2" key="1">
    <citation type="journal article" date="2019" name="Nat. Ecol. Evol.">
        <title>Megaphylogeny resolves global patterns of mushroom evolution.</title>
        <authorList>
            <person name="Varga T."/>
            <person name="Krizsan K."/>
            <person name="Foldi C."/>
            <person name="Dima B."/>
            <person name="Sanchez-Garcia M."/>
            <person name="Sanchez-Ramirez S."/>
            <person name="Szollosi G.J."/>
            <person name="Szarkandi J.G."/>
            <person name="Papp V."/>
            <person name="Albert L."/>
            <person name="Andreopoulos W."/>
            <person name="Angelini C."/>
            <person name="Antonin V."/>
            <person name="Barry K.W."/>
            <person name="Bougher N.L."/>
            <person name="Buchanan P."/>
            <person name="Buyck B."/>
            <person name="Bense V."/>
            <person name="Catcheside P."/>
            <person name="Chovatia M."/>
            <person name="Cooper J."/>
            <person name="Damon W."/>
            <person name="Desjardin D."/>
            <person name="Finy P."/>
            <person name="Geml J."/>
            <person name="Haridas S."/>
            <person name="Hughes K."/>
            <person name="Justo A."/>
            <person name="Karasinski D."/>
            <person name="Kautmanova I."/>
            <person name="Kiss B."/>
            <person name="Kocsube S."/>
            <person name="Kotiranta H."/>
            <person name="LaButti K.M."/>
            <person name="Lechner B.E."/>
            <person name="Liimatainen K."/>
            <person name="Lipzen A."/>
            <person name="Lukacs Z."/>
            <person name="Mihaltcheva S."/>
            <person name="Morgado L.N."/>
            <person name="Niskanen T."/>
            <person name="Noordeloos M.E."/>
            <person name="Ohm R.A."/>
            <person name="Ortiz-Santana B."/>
            <person name="Ovrebo C."/>
            <person name="Racz N."/>
            <person name="Riley R."/>
            <person name="Savchenko A."/>
            <person name="Shiryaev A."/>
            <person name="Soop K."/>
            <person name="Spirin V."/>
            <person name="Szebenyi C."/>
            <person name="Tomsovsky M."/>
            <person name="Tulloss R.E."/>
            <person name="Uehling J."/>
            <person name="Grigoriev I.V."/>
            <person name="Vagvolgyi C."/>
            <person name="Papp T."/>
            <person name="Martin F.M."/>
            <person name="Miettinen O."/>
            <person name="Hibbett D.S."/>
            <person name="Nagy L.G."/>
        </authorList>
    </citation>
    <scope>NUCLEOTIDE SEQUENCE [LARGE SCALE GENOMIC DNA]</scope>
    <source>
        <strain evidence="1 2">NL-1719</strain>
    </source>
</reference>
<name>A0ACD3AVB5_9AGAR</name>
<organism evidence="1 2">
    <name type="scientific">Pluteus cervinus</name>
    <dbReference type="NCBI Taxonomy" id="181527"/>
    <lineage>
        <taxon>Eukaryota</taxon>
        <taxon>Fungi</taxon>
        <taxon>Dikarya</taxon>
        <taxon>Basidiomycota</taxon>
        <taxon>Agaricomycotina</taxon>
        <taxon>Agaricomycetes</taxon>
        <taxon>Agaricomycetidae</taxon>
        <taxon>Agaricales</taxon>
        <taxon>Pluteineae</taxon>
        <taxon>Pluteaceae</taxon>
        <taxon>Pluteus</taxon>
    </lineage>
</organism>
<dbReference type="Proteomes" id="UP000308600">
    <property type="component" value="Unassembled WGS sequence"/>
</dbReference>
<sequence length="949" mass="104229">MARKRKGEGLNVPAGPLVKLGNKHQDELSRRQLSALGGTSKDFDLINDAKEFDGEVPLATTTDPALVSEVSALLRELDTSNTTMQSQTETTRKQPQKTQRFSSVPSVVKRESKPQKSSDEHLRRGLVAPASSWYDAAAPLEIVPTAPVRVPTAQELADYTSRAAALHATDARSVQNTSSAEAGFFTKIISSGTLSDKLSALTLLVQGSPLHNTRALETLKVMVERGKGKGGREESLKALRCIVDWWVGGGAPDRKLKYFRDQPLAHPAVTNTHLVVWFFEDWLKKYFYSLLQIMEVLSLDPLDYVRIQVLGQIFKLLRDKPEQEQNLLRLLVNKLGDGDRTVCSRASHYLLQLLQQHPSMKTVVVREVIALTLRPATATAPPSIRKHIRFTAQNPGDAKHSKVEKKLGNAHATYYAVITLNQIVLSSNDRHLALQLIDMYFEMFKELVGGASGEPSTSFLERESQMPLRKDKQGRVRERKAKPPAPKAASQPESGFVEVEDNHSKLISAILTGVNRALPFVKGETGIASLDKHIDTLFLITHTSTFNISLQALVLVQQICNSLGGSPTQDAVVDRYYRTLYASLHDPRLAGSSKQAMYLNLLLKSIKGDVGRANNERVKAFVRRFIQVLVSSGGGATEFTAGGLVVIGELFNSTPGLRNMVESVPAGDDYDPRKRDPQYASASSSPLWELTPLLHHYHPTISLHARQLLSSQPLTGTGDLSVNTLSHFLDRFVYKNAKKAKTGADAGKVKGGSAMQPAASGLDSSTGVKLVKGEVATERVNETAFVQKRAEDVPVDQIFFHKFFTRKHGKGRKAKAESEDESDGVDIDQEEGESDGLDSEESGSEENEVWRAMRATMPKIGDEDEDADADDSDGIPSDLDDSEGGSEMSDSVLSLVEETDDDEWSGIESHAKRKRGTEKGQARKKTKVLGTFASYDEYAKMIEEGESST</sequence>
<protein>
    <submittedName>
        <fullName evidence="1">CBF-domain-containing protein</fullName>
    </submittedName>
</protein>
<accession>A0ACD3AVB5</accession>